<dbReference type="PANTHER" id="PTHR47332">
    <property type="entry name" value="SET DOMAIN-CONTAINING PROTEIN 5"/>
    <property type="match status" value="1"/>
</dbReference>
<dbReference type="Proteomes" id="UP001391051">
    <property type="component" value="Unassembled WGS sequence"/>
</dbReference>
<evidence type="ECO:0000256" key="1">
    <source>
        <dbReference type="SAM" id="MobiDB-lite"/>
    </source>
</evidence>
<dbReference type="PROSITE" id="PS50280">
    <property type="entry name" value="SET"/>
    <property type="match status" value="1"/>
</dbReference>
<proteinExistence type="predicted"/>
<feature type="domain" description="SET" evidence="2">
    <location>
        <begin position="17"/>
        <end position="170"/>
    </location>
</feature>
<evidence type="ECO:0000313" key="4">
    <source>
        <dbReference type="Proteomes" id="UP001391051"/>
    </source>
</evidence>
<dbReference type="Pfam" id="PF00856">
    <property type="entry name" value="SET"/>
    <property type="match status" value="1"/>
</dbReference>
<dbReference type="SMART" id="SM00317">
    <property type="entry name" value="SET"/>
    <property type="match status" value="1"/>
</dbReference>
<dbReference type="InterPro" id="IPR001214">
    <property type="entry name" value="SET_dom"/>
</dbReference>
<dbReference type="CDD" id="cd20071">
    <property type="entry name" value="SET_SMYD"/>
    <property type="match status" value="1"/>
</dbReference>
<dbReference type="Gene3D" id="2.170.270.10">
    <property type="entry name" value="SET domain"/>
    <property type="match status" value="1"/>
</dbReference>
<dbReference type="SUPFAM" id="SSF82199">
    <property type="entry name" value="SET domain"/>
    <property type="match status" value="1"/>
</dbReference>
<dbReference type="GeneID" id="92083194"/>
<protein>
    <recommendedName>
        <fullName evidence="2">SET domain-containing protein</fullName>
    </recommendedName>
</protein>
<comment type="caution">
    <text evidence="3">The sequence shown here is derived from an EMBL/GenBank/DDBJ whole genome shotgun (WGS) entry which is preliminary data.</text>
</comment>
<dbReference type="EMBL" id="JAQQWE010000009">
    <property type="protein sequence ID" value="KAK7941523.1"/>
    <property type="molecule type" value="Genomic_DNA"/>
</dbReference>
<accession>A0ABR1PWW2</accession>
<sequence length="275" mass="29759">MSPQPHPYQNLPVPNDAPFVRKPSGPGKGWGAFAARPIPRGAVILREKPLFTIPKHHATITAADVLSALRASSPAAQQRFRALRDRHATVPFQDPAKAFAENSFALGTADPIINSPAHGFFPLLSRFNHCCLPNAAVPLINAQDAAADVGPALIATRDIARGDEIAFSYDPRFESRTARERHASLGFACGCRACHPPGTRSQRASDLRRRLVRGLQFMVSGADSGRLRDREASARCRGHGGNVPETGKRQDCEVRHGTEDRGCETAGCIFALRTC</sequence>
<dbReference type="PANTHER" id="PTHR47332:SF4">
    <property type="entry name" value="SET DOMAIN-CONTAINING PROTEIN 5"/>
    <property type="match status" value="1"/>
</dbReference>
<dbReference type="InterPro" id="IPR053185">
    <property type="entry name" value="SET_domain_protein"/>
</dbReference>
<feature type="region of interest" description="Disordered" evidence="1">
    <location>
        <begin position="1"/>
        <end position="25"/>
    </location>
</feature>
<dbReference type="RefSeq" id="XP_066694275.1">
    <property type="nucleotide sequence ID" value="XM_066850132.1"/>
</dbReference>
<keyword evidence="4" id="KW-1185">Reference proteome</keyword>
<reference evidence="3 4" key="1">
    <citation type="submission" date="2023-01" db="EMBL/GenBank/DDBJ databases">
        <title>Analysis of 21 Apiospora genomes using comparative genomics revels a genus with tremendous synthesis potential of carbohydrate active enzymes and secondary metabolites.</title>
        <authorList>
            <person name="Sorensen T."/>
        </authorList>
    </citation>
    <scope>NUCLEOTIDE SEQUENCE [LARGE SCALE GENOMIC DNA]</scope>
    <source>
        <strain evidence="3 4">CBS 24483</strain>
    </source>
</reference>
<organism evidence="3 4">
    <name type="scientific">Apiospora aurea</name>
    <dbReference type="NCBI Taxonomy" id="335848"/>
    <lineage>
        <taxon>Eukaryota</taxon>
        <taxon>Fungi</taxon>
        <taxon>Dikarya</taxon>
        <taxon>Ascomycota</taxon>
        <taxon>Pezizomycotina</taxon>
        <taxon>Sordariomycetes</taxon>
        <taxon>Xylariomycetidae</taxon>
        <taxon>Amphisphaeriales</taxon>
        <taxon>Apiosporaceae</taxon>
        <taxon>Apiospora</taxon>
    </lineage>
</organism>
<dbReference type="InterPro" id="IPR046341">
    <property type="entry name" value="SET_dom_sf"/>
</dbReference>
<evidence type="ECO:0000259" key="2">
    <source>
        <dbReference type="PROSITE" id="PS50280"/>
    </source>
</evidence>
<evidence type="ECO:0000313" key="3">
    <source>
        <dbReference type="EMBL" id="KAK7941523.1"/>
    </source>
</evidence>
<gene>
    <name evidence="3" type="ORF">PG986_013910</name>
</gene>
<name>A0ABR1PWW2_9PEZI</name>